<gene>
    <name evidence="2" type="ORF">C464_12020</name>
</gene>
<proteinExistence type="predicted"/>
<accession>M0EGV5</accession>
<reference evidence="2 3" key="1">
    <citation type="journal article" date="2014" name="PLoS Genet.">
        <title>Phylogenetically driven sequencing of extremely halophilic archaea reveals strategies for static and dynamic osmo-response.</title>
        <authorList>
            <person name="Becker E.A."/>
            <person name="Seitzer P.M."/>
            <person name="Tritt A."/>
            <person name="Larsen D."/>
            <person name="Krusor M."/>
            <person name="Yao A.I."/>
            <person name="Wu D."/>
            <person name="Madern D."/>
            <person name="Eisen J.A."/>
            <person name="Darling A.E."/>
            <person name="Facciotti M.T."/>
        </authorList>
    </citation>
    <scope>NUCLEOTIDE SEQUENCE [LARGE SCALE GENOMIC DNA]</scope>
    <source>
        <strain evidence="2 3">DSM 10284</strain>
    </source>
</reference>
<keyword evidence="1" id="KW-0472">Membrane</keyword>
<dbReference type="Proteomes" id="UP000011509">
    <property type="component" value="Unassembled WGS sequence"/>
</dbReference>
<feature type="transmembrane region" description="Helical" evidence="1">
    <location>
        <begin position="149"/>
        <end position="172"/>
    </location>
</feature>
<comment type="caution">
    <text evidence="2">The sequence shown here is derived from an EMBL/GenBank/DDBJ whole genome shotgun (WGS) entry which is preliminary data.</text>
</comment>
<dbReference type="OrthoDB" id="329967at2157"/>
<organism evidence="2 3">
    <name type="scientific">Halorubrum coriense DSM 10284</name>
    <dbReference type="NCBI Taxonomy" id="1227466"/>
    <lineage>
        <taxon>Archaea</taxon>
        <taxon>Methanobacteriati</taxon>
        <taxon>Methanobacteriota</taxon>
        <taxon>Stenosarchaea group</taxon>
        <taxon>Halobacteria</taxon>
        <taxon>Halobacteriales</taxon>
        <taxon>Haloferacaceae</taxon>
        <taxon>Halorubrum</taxon>
    </lineage>
</organism>
<dbReference type="STRING" id="1227466.C464_12020"/>
<name>M0EGV5_9EURY</name>
<dbReference type="PATRIC" id="fig|1227466.3.peg.2406"/>
<evidence type="ECO:0000313" key="3">
    <source>
        <dbReference type="Proteomes" id="UP000011509"/>
    </source>
</evidence>
<keyword evidence="1" id="KW-1133">Transmembrane helix</keyword>
<evidence type="ECO:0000313" key="2">
    <source>
        <dbReference type="EMBL" id="ELZ45644.1"/>
    </source>
</evidence>
<keyword evidence="1" id="KW-0812">Transmembrane</keyword>
<dbReference type="RefSeq" id="WP_006113924.1">
    <property type="nucleotide sequence ID" value="NZ_AOJL01000048.1"/>
</dbReference>
<sequence length="175" mass="17473">MNRNTSNIGTLVLVLVMFVSAAGVAFSGGAAAQSDTGVLVDDSFTPTNSTESAYVDLTGVADMNGSGPVSVDVAYEGLAEGETAGNGTVLAQETLSVTAGNISSSTFTVSDSDRDYDSIRVDVSTAGDSSLIASTDWGTLERTSGGGGILSGSVGGVPVLGMLVIVGAYFILGRD</sequence>
<evidence type="ECO:0000256" key="1">
    <source>
        <dbReference type="SAM" id="Phobius"/>
    </source>
</evidence>
<dbReference type="AlphaFoldDB" id="M0EGV5"/>
<protein>
    <submittedName>
        <fullName evidence="2">Uncharacterized protein</fullName>
    </submittedName>
</protein>
<dbReference type="EMBL" id="AOJL01000048">
    <property type="protein sequence ID" value="ELZ45644.1"/>
    <property type="molecule type" value="Genomic_DNA"/>
</dbReference>
<keyword evidence="3" id="KW-1185">Reference proteome</keyword>